<sequence>MTDIAHVKGSQRWTLLISLLVNNFVLLALYCGVLGVLLPNQIAAIDPDNKTSNLALVFAVTSIFSTLATPIAGALSDRTRSRWGRRSPWIAIGALVGAAALFGVSFMTSLVSITVVWVMAAIALNSMQPALTTVVADRFPEQARGVASGFVGAGMTAGIAAGTWVAGQLAGEMVMAYGLFAAATAACCVVFVVVNREAPSTGMVVEKFDLGSFLAGFARPFKSLDFTWAFAGRFTIYLGYQGIATYLLYILQDYIKLSTGDANKIIGNIAVINFVFVVIASLVGGLASDWLGRRKPFVFFASLVMAAAMAVPLFLPTIEGMYVYAALIGIGYGAFMSIDMALMTQVLPKTVQGDAGKDLGVLTTAINIPQIISPIMAAVLLNIYDTDYRVLFIAAIVFVFAGSFFVLPIKSVK</sequence>
<dbReference type="InterPro" id="IPR036259">
    <property type="entry name" value="MFS_trans_sf"/>
</dbReference>
<evidence type="ECO:0000313" key="9">
    <source>
        <dbReference type="EMBL" id="EGF89680.1"/>
    </source>
</evidence>
<comment type="similarity">
    <text evidence="3">Belongs to the major facilitator superfamily. TCR/Tet family.</text>
</comment>
<dbReference type="SUPFAM" id="SSF103473">
    <property type="entry name" value="MFS general substrate transporter"/>
    <property type="match status" value="1"/>
</dbReference>
<dbReference type="Pfam" id="PF07690">
    <property type="entry name" value="MFS_1"/>
    <property type="match status" value="1"/>
</dbReference>
<feature type="transmembrane region" description="Helical" evidence="7">
    <location>
        <begin position="146"/>
        <end position="167"/>
    </location>
</feature>
<keyword evidence="5 7" id="KW-1133">Transmembrane helix</keyword>
<feature type="transmembrane region" description="Helical" evidence="7">
    <location>
        <begin position="321"/>
        <end position="347"/>
    </location>
</feature>
<dbReference type="GO" id="GO:0022857">
    <property type="term" value="F:transmembrane transporter activity"/>
    <property type="evidence" value="ECO:0007669"/>
    <property type="project" value="InterPro"/>
</dbReference>
<accession>F4QSG0</accession>
<dbReference type="Gene3D" id="1.20.1250.20">
    <property type="entry name" value="MFS general substrate transporter like domains"/>
    <property type="match status" value="2"/>
</dbReference>
<protein>
    <submittedName>
        <fullName evidence="9">Major Facilitator Superfamily protein</fullName>
    </submittedName>
</protein>
<dbReference type="eggNOG" id="COG2211">
    <property type="taxonomic scope" value="Bacteria"/>
</dbReference>
<evidence type="ECO:0000313" key="10">
    <source>
        <dbReference type="Proteomes" id="UP000006512"/>
    </source>
</evidence>
<evidence type="ECO:0000259" key="8">
    <source>
        <dbReference type="PROSITE" id="PS50850"/>
    </source>
</evidence>
<dbReference type="PANTHER" id="PTHR23528">
    <property type="match status" value="1"/>
</dbReference>
<dbReference type="HOGENOM" id="CLU_040011_1_1_5"/>
<keyword evidence="6 7" id="KW-0472">Membrane</keyword>
<feature type="transmembrane region" description="Helical" evidence="7">
    <location>
        <begin position="87"/>
        <end position="107"/>
    </location>
</feature>
<feature type="transmembrane region" description="Helical" evidence="7">
    <location>
        <begin position="54"/>
        <end position="75"/>
    </location>
</feature>
<reference evidence="10" key="1">
    <citation type="submission" date="2011-03" db="EMBL/GenBank/DDBJ databases">
        <title>Draft genome sequence of Brevundimonas diminuta.</title>
        <authorList>
            <person name="Brown P.J.B."/>
            <person name="Buechlein A."/>
            <person name="Hemmerich C."/>
            <person name="Brun Y.V."/>
        </authorList>
    </citation>
    <scope>NUCLEOTIDE SEQUENCE [LARGE SCALE GENOMIC DNA]</scope>
    <source>
        <strain evidence="10">C19</strain>
    </source>
</reference>
<feature type="transmembrane region" description="Helical" evidence="7">
    <location>
        <begin position="173"/>
        <end position="194"/>
    </location>
</feature>
<keyword evidence="10" id="KW-1185">Reference proteome</keyword>
<dbReference type="InterPro" id="IPR001958">
    <property type="entry name" value="Tet-R_TetA/multi-R_MdtG-like"/>
</dbReference>
<comment type="function">
    <text evidence="1">Resistance to tetracycline by an active tetracycline efflux. This is an energy-dependent process that decreases the accumulation of the antibiotic in whole cells. This protein functions as a metal-tetracycline/H(+) antiporter.</text>
</comment>
<evidence type="ECO:0000256" key="1">
    <source>
        <dbReference type="ARBA" id="ARBA00003279"/>
    </source>
</evidence>
<dbReference type="PANTHER" id="PTHR23528:SF1">
    <property type="entry name" value="MAJOR FACILITATOR SUPERFAMILY (MFS) PROFILE DOMAIN-CONTAINING PROTEIN"/>
    <property type="match status" value="1"/>
</dbReference>
<feature type="transmembrane region" description="Helical" evidence="7">
    <location>
        <begin position="297"/>
        <end position="315"/>
    </location>
</feature>
<dbReference type="PRINTS" id="PR01035">
    <property type="entry name" value="TCRTETA"/>
</dbReference>
<dbReference type="RefSeq" id="WP_006274875.1">
    <property type="nucleotide sequence ID" value="NZ_GL883080.1"/>
</dbReference>
<feature type="transmembrane region" description="Helical" evidence="7">
    <location>
        <begin position="359"/>
        <end position="384"/>
    </location>
</feature>
<dbReference type="STRING" id="715226.ABI_41030"/>
<dbReference type="PROSITE" id="PS50850">
    <property type="entry name" value="MFS"/>
    <property type="match status" value="1"/>
</dbReference>
<dbReference type="GO" id="GO:0016020">
    <property type="term" value="C:membrane"/>
    <property type="evidence" value="ECO:0007669"/>
    <property type="project" value="UniProtKB-SubCell"/>
</dbReference>
<dbReference type="InterPro" id="IPR011701">
    <property type="entry name" value="MFS"/>
</dbReference>
<feature type="transmembrane region" description="Helical" evidence="7">
    <location>
        <begin position="226"/>
        <end position="250"/>
    </location>
</feature>
<evidence type="ECO:0000256" key="3">
    <source>
        <dbReference type="ARBA" id="ARBA00007520"/>
    </source>
</evidence>
<evidence type="ECO:0000256" key="7">
    <source>
        <dbReference type="SAM" id="Phobius"/>
    </source>
</evidence>
<evidence type="ECO:0000256" key="2">
    <source>
        <dbReference type="ARBA" id="ARBA00004141"/>
    </source>
</evidence>
<dbReference type="InterPro" id="IPR005829">
    <property type="entry name" value="Sugar_transporter_CS"/>
</dbReference>
<gene>
    <name evidence="9" type="ORF">ABI_41030</name>
</gene>
<name>F4QSG0_9CAUL</name>
<feature type="transmembrane region" description="Helical" evidence="7">
    <location>
        <begin position="12"/>
        <end position="38"/>
    </location>
</feature>
<keyword evidence="4 7" id="KW-0812">Transmembrane</keyword>
<evidence type="ECO:0000256" key="6">
    <source>
        <dbReference type="ARBA" id="ARBA00023136"/>
    </source>
</evidence>
<evidence type="ECO:0000256" key="5">
    <source>
        <dbReference type="ARBA" id="ARBA00022989"/>
    </source>
</evidence>
<dbReference type="EMBL" id="GL883080">
    <property type="protein sequence ID" value="EGF89680.1"/>
    <property type="molecule type" value="Genomic_DNA"/>
</dbReference>
<dbReference type="AlphaFoldDB" id="F4QSG0"/>
<dbReference type="Proteomes" id="UP000006512">
    <property type="component" value="Unassembled WGS sequence"/>
</dbReference>
<feature type="transmembrane region" description="Helical" evidence="7">
    <location>
        <begin position="390"/>
        <end position="409"/>
    </location>
</feature>
<dbReference type="PROSITE" id="PS00216">
    <property type="entry name" value="SUGAR_TRANSPORT_1"/>
    <property type="match status" value="1"/>
</dbReference>
<dbReference type="InterPro" id="IPR020846">
    <property type="entry name" value="MFS_dom"/>
</dbReference>
<feature type="domain" description="Major facilitator superfamily (MFS) profile" evidence="8">
    <location>
        <begin position="16"/>
        <end position="413"/>
    </location>
</feature>
<dbReference type="OrthoDB" id="7584869at2"/>
<comment type="subcellular location">
    <subcellularLocation>
        <location evidence="2">Membrane</location>
        <topology evidence="2">Multi-pass membrane protein</topology>
    </subcellularLocation>
</comment>
<evidence type="ECO:0000256" key="4">
    <source>
        <dbReference type="ARBA" id="ARBA00022692"/>
    </source>
</evidence>
<feature type="transmembrane region" description="Helical" evidence="7">
    <location>
        <begin position="265"/>
        <end position="285"/>
    </location>
</feature>
<proteinExistence type="inferred from homology"/>
<organism evidence="9 10">
    <name type="scientific">Asticcacaulis biprosthecium C19</name>
    <dbReference type="NCBI Taxonomy" id="715226"/>
    <lineage>
        <taxon>Bacteria</taxon>
        <taxon>Pseudomonadati</taxon>
        <taxon>Pseudomonadota</taxon>
        <taxon>Alphaproteobacteria</taxon>
        <taxon>Caulobacterales</taxon>
        <taxon>Caulobacteraceae</taxon>
        <taxon>Asticcacaulis</taxon>
    </lineage>
</organism>